<name>A0ABX6HAP4_9PSED</name>
<protein>
    <submittedName>
        <fullName evidence="1">Uncharacterized protein</fullName>
    </submittedName>
</protein>
<keyword evidence="2" id="KW-1185">Reference proteome</keyword>
<dbReference type="EMBL" id="CP047265">
    <property type="protein sequence ID" value="QHF02429.1"/>
    <property type="molecule type" value="Genomic_DNA"/>
</dbReference>
<dbReference type="RefSeq" id="WP_024688069.1">
    <property type="nucleotide sequence ID" value="NZ_CP047265.1"/>
</dbReference>
<sequence>MQTIDQKIAQLQAIRDEHGGHLLVLGIQELPVAEFRKVDGGIERYAIRYFPEVVEGSEQ</sequence>
<dbReference type="Proteomes" id="UP000464644">
    <property type="component" value="Chromosome"/>
</dbReference>
<proteinExistence type="predicted"/>
<accession>A0ABX6HAP4</accession>
<evidence type="ECO:0000313" key="2">
    <source>
        <dbReference type="Proteomes" id="UP000464644"/>
    </source>
</evidence>
<evidence type="ECO:0000313" key="1">
    <source>
        <dbReference type="EMBL" id="QHF02429.1"/>
    </source>
</evidence>
<gene>
    <name evidence="1" type="ORF">N015_08400</name>
</gene>
<organism evidence="1 2">
    <name type="scientific">Pseudomonas asturiensis</name>
    <dbReference type="NCBI Taxonomy" id="1190415"/>
    <lineage>
        <taxon>Bacteria</taxon>
        <taxon>Pseudomonadati</taxon>
        <taxon>Pseudomonadota</taxon>
        <taxon>Gammaproteobacteria</taxon>
        <taxon>Pseudomonadales</taxon>
        <taxon>Pseudomonadaceae</taxon>
        <taxon>Pseudomonas</taxon>
    </lineage>
</organism>
<reference evidence="1 2" key="1">
    <citation type="journal article" date="2014" name="Genome Announc.">
        <title>Draft Genome Sequences of a Phylogenetically Diverse Suite of Pseudomonas syringae Strains from Multiple Source Populations.</title>
        <authorList>
            <person name="Baltrus D.A."/>
            <person name="Yourstone S."/>
            <person name="Lind A."/>
            <person name="Guilbaud C."/>
            <person name="Sands D.C."/>
            <person name="Jones C.D."/>
            <person name="Morris C.E."/>
            <person name="Dangl J.L."/>
        </authorList>
    </citation>
    <scope>NUCLEOTIDE SEQUENCE [LARGE SCALE GENOMIC DNA]</scope>
    <source>
        <strain evidence="1 2">CC1524</strain>
    </source>
</reference>